<keyword evidence="4" id="KW-1185">Reference proteome</keyword>
<organism evidence="3 4">
    <name type="scientific">Sanguibacter suaedae</name>
    <dbReference type="NCBI Taxonomy" id="2795737"/>
    <lineage>
        <taxon>Bacteria</taxon>
        <taxon>Bacillati</taxon>
        <taxon>Actinomycetota</taxon>
        <taxon>Actinomycetes</taxon>
        <taxon>Micrococcales</taxon>
        <taxon>Sanguibacteraceae</taxon>
        <taxon>Sanguibacter</taxon>
    </lineage>
</organism>
<accession>A0A934IBL3</accession>
<dbReference type="EMBL" id="JAEINH010000004">
    <property type="protein sequence ID" value="MBI9114795.1"/>
    <property type="molecule type" value="Genomic_DNA"/>
</dbReference>
<protein>
    <recommendedName>
        <fullName evidence="5">Secreted protein</fullName>
    </recommendedName>
</protein>
<dbReference type="Proteomes" id="UP000602087">
    <property type="component" value="Unassembled WGS sequence"/>
</dbReference>
<evidence type="ECO:0000256" key="2">
    <source>
        <dbReference type="SAM" id="Phobius"/>
    </source>
</evidence>
<feature type="transmembrane region" description="Helical" evidence="2">
    <location>
        <begin position="20"/>
        <end position="43"/>
    </location>
</feature>
<dbReference type="AlphaFoldDB" id="A0A934IBL3"/>
<dbReference type="InterPro" id="IPR043777">
    <property type="entry name" value="DUF5719"/>
</dbReference>
<gene>
    <name evidence="3" type="ORF">JAV76_07185</name>
</gene>
<dbReference type="Pfam" id="PF18986">
    <property type="entry name" value="DUF5719"/>
    <property type="match status" value="1"/>
</dbReference>
<sequence>MTVRTREQLQRRATRRRRTWAVLSTVVAVGTTGALAALGSTVLPTHVPDEAPGTSVAISGSTTTLVCPAPVALPDPDSTDDEGFSPTPVDTTTTLTTAVVDDGTTGAVVALDAADDTDGTGAVAPDADGPGSSSETVDDAAVLRAETDPAEGTDGLAAASVASTTAAGDLQGVAASACRAPGISQWLVGGGTELGSSTRLVLQNPSRTPATVTVTVWGASGQLDLAGPSTYLVPPGSQSSTLLEGLAAEERRPVVHVETSGALVTSYLQHNVLEGLTPAGVDLVTAGGDPATAQVLAGLSLEESEVGDDDVASVRVLSPADDGTATVHVLGADGRHVLRGVETMDLVAGRVEDLSLAGLPAGTYTVLVQADVPVVAGAHSTREGSADPEQPLVGVPVDRAWVASGRPEAQVRSVVAIPDGLTGTAVLTPLPAALDGTADVVGDVPVVYTTDEVADEATTGGAAETAEAWTPTEVAELSAYAADGTLLGTRPVEAAPGQAVRIDLADLGDEPVATVVLVPSSRTDDVVVDWAVVLADPDVSGGIAVLEPTRPTADEETLVVRRSPAVGLPTAR</sequence>
<feature type="compositionally biased region" description="Low complexity" evidence="1">
    <location>
        <begin position="119"/>
        <end position="131"/>
    </location>
</feature>
<keyword evidence="2" id="KW-0472">Membrane</keyword>
<reference evidence="3" key="1">
    <citation type="submission" date="2020-12" db="EMBL/GenBank/DDBJ databases">
        <title>Sanguibacter suaedae sp. nov., isolated from Suaeda aralocaspica.</title>
        <authorList>
            <person name="Ma Q."/>
        </authorList>
    </citation>
    <scope>NUCLEOTIDE SEQUENCE</scope>
    <source>
        <strain evidence="3">YZGR15</strain>
    </source>
</reference>
<comment type="caution">
    <text evidence="3">The sequence shown here is derived from an EMBL/GenBank/DDBJ whole genome shotgun (WGS) entry which is preliminary data.</text>
</comment>
<proteinExistence type="predicted"/>
<feature type="region of interest" description="Disordered" evidence="1">
    <location>
        <begin position="116"/>
        <end position="138"/>
    </location>
</feature>
<keyword evidence="2" id="KW-1133">Transmembrane helix</keyword>
<evidence type="ECO:0000256" key="1">
    <source>
        <dbReference type="SAM" id="MobiDB-lite"/>
    </source>
</evidence>
<dbReference type="RefSeq" id="WP_198733336.1">
    <property type="nucleotide sequence ID" value="NZ_JAEINH010000004.1"/>
</dbReference>
<evidence type="ECO:0000313" key="4">
    <source>
        <dbReference type="Proteomes" id="UP000602087"/>
    </source>
</evidence>
<keyword evidence="2" id="KW-0812">Transmembrane</keyword>
<evidence type="ECO:0008006" key="5">
    <source>
        <dbReference type="Google" id="ProtNLM"/>
    </source>
</evidence>
<evidence type="ECO:0000313" key="3">
    <source>
        <dbReference type="EMBL" id="MBI9114795.1"/>
    </source>
</evidence>
<name>A0A934IBL3_9MICO</name>